<dbReference type="OrthoDB" id="193931at2759"/>
<dbReference type="EnsemblPlants" id="Pp3c5_17150V3.2">
    <property type="protein sequence ID" value="Pp3c5_17150V3.2"/>
    <property type="gene ID" value="Pp3c5_17150"/>
</dbReference>
<evidence type="ECO:0000256" key="6">
    <source>
        <dbReference type="ARBA" id="ARBA00022840"/>
    </source>
</evidence>
<proteinExistence type="inferred from homology"/>
<keyword evidence="4 9" id="KW-0547">Nucleotide-binding</keyword>
<evidence type="ECO:0000256" key="10">
    <source>
        <dbReference type="RuleBase" id="RU000304"/>
    </source>
</evidence>
<evidence type="ECO:0000256" key="9">
    <source>
        <dbReference type="PROSITE-ProRule" id="PRU10141"/>
    </source>
</evidence>
<dbReference type="Pfam" id="PF00069">
    <property type="entry name" value="Pkinase"/>
    <property type="match status" value="1"/>
</dbReference>
<dbReference type="CDD" id="cd14662">
    <property type="entry name" value="STKc_SnRK2"/>
    <property type="match status" value="1"/>
</dbReference>
<dbReference type="SMR" id="A9STB4"/>
<reference evidence="12 14" key="2">
    <citation type="journal article" date="2018" name="Plant J.">
        <title>The Physcomitrella patens chromosome-scale assembly reveals moss genome structure and evolution.</title>
        <authorList>
            <person name="Lang D."/>
            <person name="Ullrich K.K."/>
            <person name="Murat F."/>
            <person name="Fuchs J."/>
            <person name="Jenkins J."/>
            <person name="Haas F.B."/>
            <person name="Piednoel M."/>
            <person name="Gundlach H."/>
            <person name="Van Bel M."/>
            <person name="Meyberg R."/>
            <person name="Vives C."/>
            <person name="Morata J."/>
            <person name="Symeonidi A."/>
            <person name="Hiss M."/>
            <person name="Muchero W."/>
            <person name="Kamisugi Y."/>
            <person name="Saleh O."/>
            <person name="Blanc G."/>
            <person name="Decker E.L."/>
            <person name="van Gessel N."/>
            <person name="Grimwood J."/>
            <person name="Hayes R.D."/>
            <person name="Graham S.W."/>
            <person name="Gunter L.E."/>
            <person name="McDaniel S.F."/>
            <person name="Hoernstein S.N.W."/>
            <person name="Larsson A."/>
            <person name="Li F.W."/>
            <person name="Perroud P.F."/>
            <person name="Phillips J."/>
            <person name="Ranjan P."/>
            <person name="Rokshar D.S."/>
            <person name="Rothfels C.J."/>
            <person name="Schneider L."/>
            <person name="Shu S."/>
            <person name="Stevenson D.W."/>
            <person name="Thummler F."/>
            <person name="Tillich M."/>
            <person name="Villarreal Aguilar J.C."/>
            <person name="Widiez T."/>
            <person name="Wong G.K."/>
            <person name="Wymore A."/>
            <person name="Zhang Y."/>
            <person name="Zimmer A.D."/>
            <person name="Quatrano R.S."/>
            <person name="Mayer K.F.X."/>
            <person name="Goodstein D."/>
            <person name="Casacuberta J.M."/>
            <person name="Vandepoele K."/>
            <person name="Reski R."/>
            <person name="Cuming A.C."/>
            <person name="Tuskan G.A."/>
            <person name="Maumus F."/>
            <person name="Salse J."/>
            <person name="Schmutz J."/>
            <person name="Rensing S.A."/>
        </authorList>
    </citation>
    <scope>NUCLEOTIDE SEQUENCE [LARGE SCALE GENOMIC DNA]</scope>
    <source>
        <strain evidence="13 14">cv. Gransden 2004</strain>
    </source>
</reference>
<name>A9STB4_PHYPA</name>
<dbReference type="Gramene" id="Pp3c5_17150V3.5">
    <property type="protein sequence ID" value="Pp3c5_17150V3.5"/>
    <property type="gene ID" value="Pp3c5_17150"/>
</dbReference>
<reference evidence="13" key="3">
    <citation type="submission" date="2020-12" db="UniProtKB">
        <authorList>
            <consortium name="EnsemblPlants"/>
        </authorList>
    </citation>
    <scope>IDENTIFICATION</scope>
</reference>
<keyword evidence="5" id="KW-0418">Kinase</keyword>
<dbReference type="PROSITE" id="PS00108">
    <property type="entry name" value="PROTEIN_KINASE_ST"/>
    <property type="match status" value="1"/>
</dbReference>
<dbReference type="HOGENOM" id="CLU_000288_63_0_1"/>
<dbReference type="Gene3D" id="1.10.510.10">
    <property type="entry name" value="Transferase(Phosphotransferase) domain 1"/>
    <property type="match status" value="1"/>
</dbReference>
<dbReference type="PANTHER" id="PTHR24343">
    <property type="entry name" value="SERINE/THREONINE KINASE"/>
    <property type="match status" value="1"/>
</dbReference>
<keyword evidence="3" id="KW-0808">Transferase</keyword>
<dbReference type="EMBL" id="ABEU02000005">
    <property type="protein sequence ID" value="PNR54134.1"/>
    <property type="molecule type" value="Genomic_DNA"/>
</dbReference>
<feature type="domain" description="Protein kinase" evidence="11">
    <location>
        <begin position="15"/>
        <end position="271"/>
    </location>
</feature>
<dbReference type="InterPro" id="IPR011009">
    <property type="entry name" value="Kinase-like_dom_sf"/>
</dbReference>
<dbReference type="EnsemblPlants" id="Pp3c5_17150V3.1">
    <property type="protein sequence ID" value="Pp3c5_17150V3.1"/>
    <property type="gene ID" value="Pp3c5_17150"/>
</dbReference>
<accession>A9STB4</accession>
<keyword evidence="14" id="KW-1185">Reference proteome</keyword>
<evidence type="ECO:0000313" key="14">
    <source>
        <dbReference type="Proteomes" id="UP000006727"/>
    </source>
</evidence>
<comment type="catalytic activity">
    <reaction evidence="7">
        <text>L-threonyl-[protein] + ATP = O-phospho-L-threonyl-[protein] + ADP + H(+)</text>
        <dbReference type="Rhea" id="RHEA:46608"/>
        <dbReference type="Rhea" id="RHEA-COMP:11060"/>
        <dbReference type="Rhea" id="RHEA-COMP:11605"/>
        <dbReference type="ChEBI" id="CHEBI:15378"/>
        <dbReference type="ChEBI" id="CHEBI:30013"/>
        <dbReference type="ChEBI" id="CHEBI:30616"/>
        <dbReference type="ChEBI" id="CHEBI:61977"/>
        <dbReference type="ChEBI" id="CHEBI:456216"/>
        <dbReference type="EC" id="2.7.11.1"/>
    </reaction>
</comment>
<evidence type="ECO:0000313" key="12">
    <source>
        <dbReference type="EMBL" id="PNR54134.1"/>
    </source>
</evidence>
<dbReference type="PROSITE" id="PS00107">
    <property type="entry name" value="PROTEIN_KINASE_ATP"/>
    <property type="match status" value="1"/>
</dbReference>
<evidence type="ECO:0000256" key="2">
    <source>
        <dbReference type="ARBA" id="ARBA00022527"/>
    </source>
</evidence>
<evidence type="ECO:0000256" key="5">
    <source>
        <dbReference type="ARBA" id="ARBA00022777"/>
    </source>
</evidence>
<dbReference type="EC" id="2.7.11.1" evidence="1"/>
<dbReference type="RefSeq" id="XP_024375727.1">
    <property type="nucleotide sequence ID" value="XM_024519959.2"/>
</dbReference>
<evidence type="ECO:0000259" key="11">
    <source>
        <dbReference type="PROSITE" id="PS50011"/>
    </source>
</evidence>
<dbReference type="PaxDb" id="3218-PP1S116_98V6.1"/>
<dbReference type="FunFam" id="1.10.510.10:FF:000085">
    <property type="entry name" value="Serine/threonine-protein kinase SRK2E"/>
    <property type="match status" value="1"/>
</dbReference>
<dbReference type="OMA" id="MPIMHES"/>
<keyword evidence="6 9" id="KW-0067">ATP-binding</keyword>
<dbReference type="Proteomes" id="UP000006727">
    <property type="component" value="Chromosome 5"/>
</dbReference>
<gene>
    <name evidence="13" type="primary">LOC112282413</name>
    <name evidence="12" type="ORF">PHYPA_007810</name>
</gene>
<evidence type="ECO:0000313" key="13">
    <source>
        <dbReference type="EnsemblPlants" id="Pp3c5_17150V3.1"/>
    </source>
</evidence>
<organism evidence="12">
    <name type="scientific">Physcomitrium patens</name>
    <name type="common">Spreading-leaved earth moss</name>
    <name type="synonym">Physcomitrella patens</name>
    <dbReference type="NCBI Taxonomy" id="3218"/>
    <lineage>
        <taxon>Eukaryota</taxon>
        <taxon>Viridiplantae</taxon>
        <taxon>Streptophyta</taxon>
        <taxon>Embryophyta</taxon>
        <taxon>Bryophyta</taxon>
        <taxon>Bryophytina</taxon>
        <taxon>Bryopsida</taxon>
        <taxon>Funariidae</taxon>
        <taxon>Funariales</taxon>
        <taxon>Funariaceae</taxon>
        <taxon>Physcomitrium</taxon>
    </lineage>
</organism>
<dbReference type="EnsemblPlants" id="Pp3c5_17150V3.5">
    <property type="protein sequence ID" value="Pp3c5_17150V3.5"/>
    <property type="gene ID" value="Pp3c5_17150"/>
</dbReference>
<evidence type="ECO:0000256" key="4">
    <source>
        <dbReference type="ARBA" id="ARBA00022741"/>
    </source>
</evidence>
<comment type="similarity">
    <text evidence="10">Belongs to the protein kinase superfamily.</text>
</comment>
<dbReference type="InterPro" id="IPR000719">
    <property type="entry name" value="Prot_kinase_dom"/>
</dbReference>
<evidence type="ECO:0000256" key="3">
    <source>
        <dbReference type="ARBA" id="ARBA00022679"/>
    </source>
</evidence>
<keyword evidence="2 10" id="KW-0723">Serine/threonine-protein kinase</keyword>
<evidence type="ECO:0000256" key="8">
    <source>
        <dbReference type="ARBA" id="ARBA00048679"/>
    </source>
</evidence>
<dbReference type="AlphaFoldDB" id="A9STB4"/>
<feature type="binding site" evidence="9">
    <location>
        <position position="44"/>
    </location>
    <ligand>
        <name>ATP</name>
        <dbReference type="ChEBI" id="CHEBI:30616"/>
    </ligand>
</feature>
<protein>
    <recommendedName>
        <fullName evidence="1">non-specific serine/threonine protein kinase</fullName>
        <ecNumber evidence="1">2.7.11.1</ecNumber>
    </recommendedName>
</protein>
<dbReference type="InterPro" id="IPR008271">
    <property type="entry name" value="Ser/Thr_kinase_AS"/>
</dbReference>
<dbReference type="GO" id="GO:0004674">
    <property type="term" value="F:protein serine/threonine kinase activity"/>
    <property type="evidence" value="ECO:0000318"/>
    <property type="project" value="GO_Central"/>
</dbReference>
<dbReference type="Gene3D" id="3.30.200.20">
    <property type="entry name" value="Phosphorylase Kinase, domain 1"/>
    <property type="match status" value="1"/>
</dbReference>
<evidence type="ECO:0000256" key="1">
    <source>
        <dbReference type="ARBA" id="ARBA00012513"/>
    </source>
</evidence>
<dbReference type="GO" id="GO:0009738">
    <property type="term" value="P:abscisic acid-activated signaling pathway"/>
    <property type="evidence" value="ECO:0007669"/>
    <property type="project" value="UniProtKB-ARBA"/>
</dbReference>
<dbReference type="eggNOG" id="KOG0583">
    <property type="taxonomic scope" value="Eukaryota"/>
</dbReference>
<reference evidence="12 14" key="1">
    <citation type="journal article" date="2008" name="Science">
        <title>The Physcomitrella genome reveals evolutionary insights into the conquest of land by plants.</title>
        <authorList>
            <person name="Rensing S."/>
            <person name="Lang D."/>
            <person name="Zimmer A."/>
            <person name="Terry A."/>
            <person name="Salamov A."/>
            <person name="Shapiro H."/>
            <person name="Nishiyama T."/>
            <person name="Perroud P.-F."/>
            <person name="Lindquist E."/>
            <person name="Kamisugi Y."/>
            <person name="Tanahashi T."/>
            <person name="Sakakibara K."/>
            <person name="Fujita T."/>
            <person name="Oishi K."/>
            <person name="Shin-I T."/>
            <person name="Kuroki Y."/>
            <person name="Toyoda A."/>
            <person name="Suzuki Y."/>
            <person name="Hashimoto A."/>
            <person name="Yamaguchi K."/>
            <person name="Sugano A."/>
            <person name="Kohara Y."/>
            <person name="Fujiyama A."/>
            <person name="Anterola A."/>
            <person name="Aoki S."/>
            <person name="Ashton N."/>
            <person name="Barbazuk W.B."/>
            <person name="Barker E."/>
            <person name="Bennetzen J."/>
            <person name="Bezanilla M."/>
            <person name="Blankenship R."/>
            <person name="Cho S.H."/>
            <person name="Dutcher S."/>
            <person name="Estelle M."/>
            <person name="Fawcett J.A."/>
            <person name="Gundlach H."/>
            <person name="Hanada K."/>
            <person name="Heyl A."/>
            <person name="Hicks K.A."/>
            <person name="Hugh J."/>
            <person name="Lohr M."/>
            <person name="Mayer K."/>
            <person name="Melkozernov A."/>
            <person name="Murata T."/>
            <person name="Nelson D."/>
            <person name="Pils B."/>
            <person name="Prigge M."/>
            <person name="Reiss B."/>
            <person name="Renner T."/>
            <person name="Rombauts S."/>
            <person name="Rushton P."/>
            <person name="Sanderfoot A."/>
            <person name="Schween G."/>
            <person name="Shiu S.-H."/>
            <person name="Stueber K."/>
            <person name="Theodoulou F.L."/>
            <person name="Tu H."/>
            <person name="Van de Peer Y."/>
            <person name="Verrier P.J."/>
            <person name="Waters E."/>
            <person name="Wood A."/>
            <person name="Yang L."/>
            <person name="Cove D."/>
            <person name="Cuming A."/>
            <person name="Hasebe M."/>
            <person name="Lucas S."/>
            <person name="Mishler D.B."/>
            <person name="Reski R."/>
            <person name="Grigoriev I."/>
            <person name="Quatrano R.S."/>
            <person name="Boore J.L."/>
        </authorList>
    </citation>
    <scope>NUCLEOTIDE SEQUENCE [LARGE SCALE GENOMIC DNA]</scope>
    <source>
        <strain evidence="13 14">cv. Gransden 2004</strain>
    </source>
</reference>
<dbReference type="FunFam" id="3.30.200.20:FF:000045">
    <property type="entry name" value="Serine/threonine-protein kinase SRK2E"/>
    <property type="match status" value="1"/>
</dbReference>
<evidence type="ECO:0000256" key="7">
    <source>
        <dbReference type="ARBA" id="ARBA00047899"/>
    </source>
</evidence>
<dbReference type="InterPro" id="IPR017441">
    <property type="entry name" value="Protein_kinase_ATP_BS"/>
</dbReference>
<dbReference type="PROSITE" id="PS50011">
    <property type="entry name" value="PROTEIN_KINASE_DOM"/>
    <property type="match status" value="1"/>
</dbReference>
<dbReference type="Gramene" id="Pp3c5_17150V3.2">
    <property type="protein sequence ID" value="Pp3c5_17150V3.2"/>
    <property type="gene ID" value="Pp3c5_17150"/>
</dbReference>
<dbReference type="SMART" id="SM00220">
    <property type="entry name" value="S_TKc"/>
    <property type="match status" value="1"/>
</dbReference>
<dbReference type="GO" id="GO:0005524">
    <property type="term" value="F:ATP binding"/>
    <property type="evidence" value="ECO:0007669"/>
    <property type="project" value="UniProtKB-UniRule"/>
</dbReference>
<dbReference type="GeneID" id="112282413"/>
<comment type="catalytic activity">
    <reaction evidence="8">
        <text>L-seryl-[protein] + ATP = O-phospho-L-seryl-[protein] + ADP + H(+)</text>
        <dbReference type="Rhea" id="RHEA:17989"/>
        <dbReference type="Rhea" id="RHEA-COMP:9863"/>
        <dbReference type="Rhea" id="RHEA-COMP:11604"/>
        <dbReference type="ChEBI" id="CHEBI:15378"/>
        <dbReference type="ChEBI" id="CHEBI:29999"/>
        <dbReference type="ChEBI" id="CHEBI:30616"/>
        <dbReference type="ChEBI" id="CHEBI:83421"/>
        <dbReference type="ChEBI" id="CHEBI:456216"/>
        <dbReference type="EC" id="2.7.11.1"/>
    </reaction>
</comment>
<dbReference type="SUPFAM" id="SSF56112">
    <property type="entry name" value="Protein kinase-like (PK-like)"/>
    <property type="match status" value="1"/>
</dbReference>
<dbReference type="Gramene" id="Pp3c5_17150V3.1">
    <property type="protein sequence ID" value="Pp3c5_17150V3.1"/>
    <property type="gene ID" value="Pp3c5_17150"/>
</dbReference>
<dbReference type="PANTHER" id="PTHR24343:SF558">
    <property type="entry name" value="PROTEIN KINASE DOMAIN-CONTAINING PROTEIN"/>
    <property type="match status" value="1"/>
</dbReference>
<dbReference type="STRING" id="3218.A9STB4"/>
<sequence length="348" mass="39951">MDQLDIPSMHDHDWYELVKDIGSGNFGVARLMRDKRTRELVAVKYIERGEKIDENVQREIINHRSLRHPNIVRFQEIMLTPTHLAIVMEYAAGGELFERICKAVRFSEDEARYFFQQLISGVSYCHSMQICHRDLKLENTLLDGSPAPRLKICDFGYSKSSLLHSQPKSTVGTPAYIAPEVLQKKEYDGKIADVWSCGVTLYVMLVGAYPFEDPYDPRNFRKTIGRILSVQYSVPDYVHISPECKHLLSRIFVSNPAKRINIQEIKNHEWFLKNLPTDLVDLADRSYGFEDPNHPTQSIEEIMQIISEAREPEASTGGNYFGDVMDDMDVENDLDPDYDSSGEFVCAM</sequence>